<evidence type="ECO:0008006" key="5">
    <source>
        <dbReference type="Google" id="ProtNLM"/>
    </source>
</evidence>
<dbReference type="Proteomes" id="UP000092730">
    <property type="component" value="Chromosome 5"/>
</dbReference>
<feature type="compositionally biased region" description="Polar residues" evidence="1">
    <location>
        <begin position="808"/>
        <end position="829"/>
    </location>
</feature>
<evidence type="ECO:0000313" key="4">
    <source>
        <dbReference type="Proteomes" id="UP000092730"/>
    </source>
</evidence>
<dbReference type="GeneID" id="30210495"/>
<dbReference type="InterPro" id="IPR015915">
    <property type="entry name" value="Kelch-typ_b-propeller"/>
</dbReference>
<feature type="compositionally biased region" description="Acidic residues" evidence="1">
    <location>
        <begin position="666"/>
        <end position="675"/>
    </location>
</feature>
<dbReference type="SUPFAM" id="SSF117281">
    <property type="entry name" value="Kelch motif"/>
    <property type="match status" value="1"/>
</dbReference>
<dbReference type="PANTHER" id="PTHR23244:SF498">
    <property type="entry name" value="C2 DOMAIN-CONTAINING PROTEIN"/>
    <property type="match status" value="1"/>
</dbReference>
<organism evidence="3 4">
    <name type="scientific">Kwoniella bestiolae CBS 10118</name>
    <dbReference type="NCBI Taxonomy" id="1296100"/>
    <lineage>
        <taxon>Eukaryota</taxon>
        <taxon>Fungi</taxon>
        <taxon>Dikarya</taxon>
        <taxon>Basidiomycota</taxon>
        <taxon>Agaricomycotina</taxon>
        <taxon>Tremellomycetes</taxon>
        <taxon>Tremellales</taxon>
        <taxon>Cryptococcaceae</taxon>
        <taxon>Kwoniella</taxon>
    </lineage>
</organism>
<dbReference type="PANTHER" id="PTHR23244">
    <property type="entry name" value="KELCH REPEAT DOMAIN"/>
    <property type="match status" value="1"/>
</dbReference>
<keyword evidence="2" id="KW-0472">Membrane</keyword>
<feature type="region of interest" description="Disordered" evidence="1">
    <location>
        <begin position="1154"/>
        <end position="1239"/>
    </location>
</feature>
<feature type="compositionally biased region" description="Basic and acidic residues" evidence="1">
    <location>
        <begin position="581"/>
        <end position="594"/>
    </location>
</feature>
<feature type="region of interest" description="Disordered" evidence="1">
    <location>
        <begin position="806"/>
        <end position="831"/>
    </location>
</feature>
<dbReference type="Pfam" id="PF24681">
    <property type="entry name" value="Kelch_KLHDC2_KLHL20_DRC7"/>
    <property type="match status" value="1"/>
</dbReference>
<feature type="compositionally biased region" description="Low complexity" evidence="1">
    <location>
        <begin position="402"/>
        <end position="426"/>
    </location>
</feature>
<keyword evidence="2" id="KW-0812">Transmembrane</keyword>
<accession>A0AAJ8M9C5</accession>
<feature type="region of interest" description="Disordered" evidence="1">
    <location>
        <begin position="879"/>
        <end position="1039"/>
    </location>
</feature>
<feature type="compositionally biased region" description="Polar residues" evidence="1">
    <location>
        <begin position="1154"/>
        <end position="1173"/>
    </location>
</feature>
<feature type="region of interest" description="Disordered" evidence="1">
    <location>
        <begin position="506"/>
        <end position="540"/>
    </location>
</feature>
<reference evidence="3" key="1">
    <citation type="submission" date="2013-07" db="EMBL/GenBank/DDBJ databases">
        <authorList>
            <consortium name="The Broad Institute Genome Sequencing Platform"/>
            <person name="Cuomo C."/>
            <person name="Litvintseva A."/>
            <person name="Chen Y."/>
            <person name="Heitman J."/>
            <person name="Sun S."/>
            <person name="Springer D."/>
            <person name="Dromer F."/>
            <person name="Young S.K."/>
            <person name="Zeng Q."/>
            <person name="Gargeya S."/>
            <person name="Fitzgerald M."/>
            <person name="Abouelleil A."/>
            <person name="Alvarado L."/>
            <person name="Berlin A.M."/>
            <person name="Chapman S.B."/>
            <person name="Dewar J."/>
            <person name="Goldberg J."/>
            <person name="Griggs A."/>
            <person name="Gujja S."/>
            <person name="Hansen M."/>
            <person name="Howarth C."/>
            <person name="Imamovic A."/>
            <person name="Larimer J."/>
            <person name="McCowan C."/>
            <person name="Murphy C."/>
            <person name="Pearson M."/>
            <person name="Priest M."/>
            <person name="Roberts A."/>
            <person name="Saif S."/>
            <person name="Shea T."/>
            <person name="Sykes S."/>
            <person name="Wortman J."/>
            <person name="Nusbaum C."/>
            <person name="Birren B."/>
        </authorList>
    </citation>
    <scope>NUCLEOTIDE SEQUENCE</scope>
    <source>
        <strain evidence="3">CBS 10118</strain>
    </source>
</reference>
<feature type="compositionally biased region" description="Polar residues" evidence="1">
    <location>
        <begin position="914"/>
        <end position="936"/>
    </location>
</feature>
<evidence type="ECO:0000256" key="2">
    <source>
        <dbReference type="SAM" id="Phobius"/>
    </source>
</evidence>
<feature type="compositionally biased region" description="Polar residues" evidence="1">
    <location>
        <begin position="427"/>
        <end position="439"/>
    </location>
</feature>
<keyword evidence="4" id="KW-1185">Reference proteome</keyword>
<dbReference type="EMBL" id="CP144545">
    <property type="protein sequence ID" value="WVW84608.1"/>
    <property type="molecule type" value="Genomic_DNA"/>
</dbReference>
<feature type="region of interest" description="Disordered" evidence="1">
    <location>
        <begin position="402"/>
        <end position="464"/>
    </location>
</feature>
<keyword evidence="2" id="KW-1133">Transmembrane helix</keyword>
<gene>
    <name evidence="3" type="ORF">I302_106642</name>
</gene>
<name>A0AAJ8M9C5_9TREE</name>
<evidence type="ECO:0000256" key="1">
    <source>
        <dbReference type="SAM" id="MobiDB-lite"/>
    </source>
</evidence>
<feature type="compositionally biased region" description="Low complexity" evidence="1">
    <location>
        <begin position="1013"/>
        <end position="1026"/>
    </location>
</feature>
<feature type="transmembrane region" description="Helical" evidence="2">
    <location>
        <begin position="474"/>
        <end position="493"/>
    </location>
</feature>
<protein>
    <recommendedName>
        <fullName evidence="5">Galactose oxidase</fullName>
    </recommendedName>
</protein>
<sequence length="1287" mass="136980">MSDSIEGKRRKKRQYTVRMENIIQHGRNIALLVLLSTAQTAWAVNEHTIIPRWGHAAAYIPSPPTLIMQGGKTDPSSSYTYSSSPNTGETLILPLSSGFSTSSPPFTSLDTPSAPTSAWHTLTPLSSNDGSWQLLSFGGDGGTSEAVQTGSNSAWIMDIKPDRPSVEYTRQASGNGQPMRRIYHSTSSASQDGKVYMTGGLKDDGSGTTFSDVYSYDSGSSSFSALPSLPVGLYHHSSLLLPNGTVLALGGAYTSPSTGSAAVQPYSTVYSLDTTSPTPTWSERQITGKVPEGRRGASLALSEDGSKAFLFGGANARLGEVYGDGWEFNLGDGTWKEVTTGGQGPGARYDHSAVGIGGSQIAFFGGYGDGEPADSSLHIWDTTSNTWITDFTPVVASSASASTSSTASSGKSAATSGISTSHTIGTKTRSSSGSDTTPLGANADSCSATASSSSTTAPTDAGAHSHPLTLPIRIGLILGIIAFVALLVGIWLWRYLRRRKARQAVLANSSWPASGPRGRTPSRPYGSREKGGEGLMEELSPEKPIEGGYEAWGVREKGASVGLGMGAIGATLHSISSKFSGKKEDPYTELHDDPSQEVGGPLRKSSRRIGDGIRLLGPRPQREKSLYYSPEKPVRKASMIRNSRIDMLREEDIPNYAAGPISRREEDEDWVIDSDESGRNWKSAKSLLKRQTDDDDDEGEDPFHDRESSFDDDAPILPPMRVRGGPVPTPHDSRSDLGTFDEIASMSNLYSELSRNPHSELSRNPYSDVSRNRLSHNSSLEHHLPSLSPSDPLDLAGLLVPPSIGGNRYSQSSIPTSARSGRSGQSNALSDAEEGIISEARYVHSQSPTLVSPSETPYVPIKRSESFFRRLAAGGITSLLSSTKSNGSGGGSGQKRELDIRDPAPQPTLWPVMSNENVSSPEDPSPFSPQSSNHPPTSWRGDTLELPNDHGKGPSLSSLNSARSMRDMVLVQRETTSSSVESEAIIERSSSPVHEHRKDEPDGSLVRAEENDSLSPLPSETSTSVVPLRPDGVGHHRHANGYTDVTTDGLGMGTPEEIVFNGADFASPPILPTNNFGARSSPLPTIVQNQKEVEETPRKISLRPIPSPITPRRAISRNLNTTVIDESSLPPSGSPVPSPLVQHRRPVRDVVNSINKRGSSTPFSLLSPMSNYSPAVDRRSSLSMNVTGSSGGSGSATPTRTTSVNSTEDPFGDGGGITPKPVSKRPVTIHGSPAGTPGIERIITPSGKRVTSVDKRPTTMWEVIKKEQLRVANPDQCGGRVGGSGNS</sequence>
<dbReference type="Gene3D" id="2.120.10.80">
    <property type="entry name" value="Kelch-type beta propeller"/>
    <property type="match status" value="2"/>
</dbReference>
<feature type="compositionally biased region" description="Basic and acidic residues" evidence="1">
    <location>
        <begin position="643"/>
        <end position="652"/>
    </location>
</feature>
<feature type="region of interest" description="Disordered" evidence="1">
    <location>
        <begin position="581"/>
        <end position="774"/>
    </location>
</feature>
<reference evidence="3" key="2">
    <citation type="submission" date="2024-02" db="EMBL/GenBank/DDBJ databases">
        <title>Comparative genomics of Cryptococcus and Kwoniella reveals pathogenesis evolution and contrasting modes of karyotype evolution via chromosome fusion or intercentromeric recombination.</title>
        <authorList>
            <person name="Coelho M.A."/>
            <person name="David-Palma M."/>
            <person name="Shea T."/>
            <person name="Bowers K."/>
            <person name="McGinley-Smith S."/>
            <person name="Mohammad A.W."/>
            <person name="Gnirke A."/>
            <person name="Yurkov A.M."/>
            <person name="Nowrousian M."/>
            <person name="Sun S."/>
            <person name="Cuomo C.A."/>
            <person name="Heitman J."/>
        </authorList>
    </citation>
    <scope>NUCLEOTIDE SEQUENCE</scope>
    <source>
        <strain evidence="3">CBS 10118</strain>
    </source>
</reference>
<dbReference type="KEGG" id="kbi:30210495"/>
<proteinExistence type="predicted"/>
<dbReference type="RefSeq" id="XP_065726384.1">
    <property type="nucleotide sequence ID" value="XM_065870312.1"/>
</dbReference>
<feature type="compositionally biased region" description="Polar residues" evidence="1">
    <location>
        <begin position="745"/>
        <end position="754"/>
    </location>
</feature>
<evidence type="ECO:0000313" key="3">
    <source>
        <dbReference type="EMBL" id="WVW84608.1"/>
    </source>
</evidence>
<feature type="compositionally biased region" description="Low complexity" evidence="1">
    <location>
        <begin position="441"/>
        <end position="464"/>
    </location>
</feature>